<feature type="coiled-coil region" evidence="5">
    <location>
        <begin position="151"/>
        <end position="192"/>
    </location>
</feature>
<dbReference type="Gene3D" id="3.30.565.10">
    <property type="entry name" value="Histidine kinase-like ATPase, C-terminal domain"/>
    <property type="match status" value="1"/>
</dbReference>
<organism evidence="8 9">
    <name type="scientific">Bordetella flabilis</name>
    <dbReference type="NCBI Taxonomy" id="463014"/>
    <lineage>
        <taxon>Bacteria</taxon>
        <taxon>Pseudomonadati</taxon>
        <taxon>Pseudomonadota</taxon>
        <taxon>Betaproteobacteria</taxon>
        <taxon>Burkholderiales</taxon>
        <taxon>Alcaligenaceae</taxon>
        <taxon>Bordetella</taxon>
    </lineage>
</organism>
<dbReference type="InterPro" id="IPR001789">
    <property type="entry name" value="Sig_transdc_resp-reg_receiver"/>
</dbReference>
<dbReference type="PANTHER" id="PTHR43065:SF49">
    <property type="entry name" value="HISTIDINE KINASE"/>
    <property type="match status" value="1"/>
</dbReference>
<dbReference type="Pfam" id="PF00512">
    <property type="entry name" value="HisKA"/>
    <property type="match status" value="1"/>
</dbReference>
<dbReference type="InterPro" id="IPR004358">
    <property type="entry name" value="Sig_transdc_His_kin-like_C"/>
</dbReference>
<dbReference type="SMART" id="SM00388">
    <property type="entry name" value="HisKA"/>
    <property type="match status" value="1"/>
</dbReference>
<dbReference type="InterPro" id="IPR036890">
    <property type="entry name" value="HATPase_C_sf"/>
</dbReference>
<evidence type="ECO:0000256" key="4">
    <source>
        <dbReference type="PROSITE-ProRule" id="PRU00169"/>
    </source>
</evidence>
<dbReference type="STRING" id="463014.BAU07_13740"/>
<dbReference type="InterPro" id="IPR005467">
    <property type="entry name" value="His_kinase_dom"/>
</dbReference>
<evidence type="ECO:0000256" key="3">
    <source>
        <dbReference type="ARBA" id="ARBA00022553"/>
    </source>
</evidence>
<dbReference type="GO" id="GO:0000155">
    <property type="term" value="F:phosphorelay sensor kinase activity"/>
    <property type="evidence" value="ECO:0007669"/>
    <property type="project" value="InterPro"/>
</dbReference>
<evidence type="ECO:0000256" key="1">
    <source>
        <dbReference type="ARBA" id="ARBA00000085"/>
    </source>
</evidence>
<keyword evidence="9" id="KW-1185">Reference proteome</keyword>
<evidence type="ECO:0000256" key="2">
    <source>
        <dbReference type="ARBA" id="ARBA00012438"/>
    </source>
</evidence>
<dbReference type="KEGG" id="bfz:BAU07_13740"/>
<evidence type="ECO:0000313" key="9">
    <source>
        <dbReference type="Proteomes" id="UP000091926"/>
    </source>
</evidence>
<protein>
    <recommendedName>
        <fullName evidence="2">histidine kinase</fullName>
        <ecNumber evidence="2">2.7.13.3</ecNumber>
    </recommendedName>
</protein>
<evidence type="ECO:0000313" key="8">
    <source>
        <dbReference type="EMBL" id="ANN78010.1"/>
    </source>
</evidence>
<dbReference type="PROSITE" id="PS50110">
    <property type="entry name" value="RESPONSE_REGULATORY"/>
    <property type="match status" value="1"/>
</dbReference>
<feature type="domain" description="Response regulatory" evidence="7">
    <location>
        <begin position="440"/>
        <end position="554"/>
    </location>
</feature>
<reference evidence="8 9" key="1">
    <citation type="submission" date="2016-06" db="EMBL/GenBank/DDBJ databases">
        <title>Complete genome sequences of Bordetella bronchialis and Bordetella flabilis.</title>
        <authorList>
            <person name="LiPuma J.J."/>
            <person name="Spilker T."/>
        </authorList>
    </citation>
    <scope>NUCLEOTIDE SEQUENCE [LARGE SCALE GENOMIC DNA]</scope>
    <source>
        <strain evidence="8 9">AU10664</strain>
    </source>
</reference>
<dbReference type="Gene3D" id="1.10.287.130">
    <property type="match status" value="1"/>
</dbReference>
<dbReference type="AlphaFoldDB" id="A0A193GDW9"/>
<dbReference type="EMBL" id="CP016172">
    <property type="protein sequence ID" value="ANN78010.1"/>
    <property type="molecule type" value="Genomic_DNA"/>
</dbReference>
<dbReference type="PRINTS" id="PR00344">
    <property type="entry name" value="BCTRLSENSOR"/>
</dbReference>
<dbReference type="InterPro" id="IPR011006">
    <property type="entry name" value="CheY-like_superfamily"/>
</dbReference>
<dbReference type="InterPro" id="IPR003594">
    <property type="entry name" value="HATPase_dom"/>
</dbReference>
<dbReference type="Gene3D" id="3.40.50.2300">
    <property type="match status" value="1"/>
</dbReference>
<dbReference type="SUPFAM" id="SSF52172">
    <property type="entry name" value="CheY-like"/>
    <property type="match status" value="1"/>
</dbReference>
<dbReference type="OrthoDB" id="9146564at2"/>
<dbReference type="InterPro" id="IPR003661">
    <property type="entry name" value="HisK_dim/P_dom"/>
</dbReference>
<dbReference type="PANTHER" id="PTHR43065">
    <property type="entry name" value="SENSOR HISTIDINE KINASE"/>
    <property type="match status" value="1"/>
</dbReference>
<dbReference type="SMART" id="SM00387">
    <property type="entry name" value="HATPase_c"/>
    <property type="match status" value="1"/>
</dbReference>
<name>A0A193GDW9_9BORD</name>
<dbReference type="SUPFAM" id="SSF47384">
    <property type="entry name" value="Homodimeric domain of signal transducing histidine kinase"/>
    <property type="match status" value="1"/>
</dbReference>
<proteinExistence type="predicted"/>
<comment type="catalytic activity">
    <reaction evidence="1">
        <text>ATP + protein L-histidine = ADP + protein N-phospho-L-histidine.</text>
        <dbReference type="EC" id="2.7.13.3"/>
    </reaction>
</comment>
<dbReference type="SMART" id="SM00448">
    <property type="entry name" value="REC"/>
    <property type="match status" value="1"/>
</dbReference>
<dbReference type="PROSITE" id="PS50109">
    <property type="entry name" value="HIS_KIN"/>
    <property type="match status" value="1"/>
</dbReference>
<dbReference type="CDD" id="cd00082">
    <property type="entry name" value="HisKA"/>
    <property type="match status" value="1"/>
</dbReference>
<dbReference type="InterPro" id="IPR036097">
    <property type="entry name" value="HisK_dim/P_sf"/>
</dbReference>
<evidence type="ECO:0000256" key="5">
    <source>
        <dbReference type="SAM" id="Coils"/>
    </source>
</evidence>
<keyword evidence="8" id="KW-0418">Kinase</keyword>
<dbReference type="SUPFAM" id="SSF55874">
    <property type="entry name" value="ATPase domain of HSP90 chaperone/DNA topoisomerase II/histidine kinase"/>
    <property type="match status" value="1"/>
</dbReference>
<dbReference type="Proteomes" id="UP000091926">
    <property type="component" value="Chromosome"/>
</dbReference>
<evidence type="ECO:0000259" key="6">
    <source>
        <dbReference type="PROSITE" id="PS50109"/>
    </source>
</evidence>
<feature type="modified residue" description="4-aspartylphosphate" evidence="4">
    <location>
        <position position="490"/>
    </location>
</feature>
<evidence type="ECO:0000259" key="7">
    <source>
        <dbReference type="PROSITE" id="PS50110"/>
    </source>
</evidence>
<gene>
    <name evidence="8" type="ORF">BAU07_13740</name>
</gene>
<keyword evidence="5" id="KW-0175">Coiled coil</keyword>
<dbReference type="EC" id="2.7.13.3" evidence="2"/>
<accession>A0A193GDW9</accession>
<feature type="domain" description="Histidine kinase" evidence="6">
    <location>
        <begin position="201"/>
        <end position="417"/>
    </location>
</feature>
<keyword evidence="8" id="KW-0808">Transferase</keyword>
<keyword evidence="3 4" id="KW-0597">Phosphoprotein</keyword>
<sequence>MGMPESGEGRVLVHAPIGRDGAACVELLRRGGLDAKACASVDELLAEADAGVLVVCMTEEALFGKNLAEVAAWVANQPAWSDLPFVVLTSRVEQPAVAAWREKMVTALGNVSLLERPVQSLALSTMVRTAARARVRQYQVKALLQSQENAAAVLEDTVRARTEQLENANRELRHQMAERAQVEETLRQAQKLEVLGQLTGGVAHDFNNLLMVISGGLQLLDRQADPERRQRLAVTMQRAVARGAGLTRQLLTFARRQTLQPQVVDLARQIGGMREMLERSLRGDIDVALHAAPESWAVEVDPGELELVVLNLAVNARDAMPGGGTIDIRTENLADLNEGDLRGDYVCLSMTDSGTGMTPEVKARVFEPFFTTKDVGKGSGLGLAQAYGFARQSGGTAQIISEWGQGTTVRLLLPRSHKAVETPAETCQSPAPAPARAEFHVLLVEDDNEVAALTMEMLMQLGYEVTRTASPAAALGALADGRSIDVVFSDIMMPGGMSGVQLAREIRKRRADLPVVLTTGYLGSEARGAEADGILLLPKPYRIEDLGTALETALARRSTPSWRGARTS</sequence>
<dbReference type="Pfam" id="PF00072">
    <property type="entry name" value="Response_reg"/>
    <property type="match status" value="1"/>
</dbReference>
<dbReference type="Pfam" id="PF02518">
    <property type="entry name" value="HATPase_c"/>
    <property type="match status" value="1"/>
</dbReference>